<dbReference type="RefSeq" id="WP_014532000.1">
    <property type="nucleotide sequence ID" value="NC_017327.1"/>
</dbReference>
<organism evidence="2 3">
    <name type="scientific">Sinorhizobium meliloti (strain SM11)</name>
    <dbReference type="NCBI Taxonomy" id="707241"/>
    <lineage>
        <taxon>Bacteria</taxon>
        <taxon>Pseudomonadati</taxon>
        <taxon>Pseudomonadota</taxon>
        <taxon>Alphaproteobacteria</taxon>
        <taxon>Hyphomicrobiales</taxon>
        <taxon>Rhizobiaceae</taxon>
        <taxon>Sinorhizobium/Ensifer group</taxon>
        <taxon>Sinorhizobium</taxon>
    </lineage>
</organism>
<evidence type="ECO:0000313" key="3">
    <source>
        <dbReference type="Proteomes" id="UP000009045"/>
    </source>
</evidence>
<dbReference type="HOGENOM" id="CLU_132094_1_0_5"/>
<reference evidence="2 3" key="1">
    <citation type="journal article" date="2011" name="J. Biotechnol.">
        <title>The complete genome sequence of the dominant Sinorhizobium meliloti field isolate SM11 extends the S. meliloti pan-genome.</title>
        <authorList>
            <person name="Schneiker-Bekel S."/>
            <person name="Wibberg D."/>
            <person name="Bekel T."/>
            <person name="Blom J."/>
            <person name="Linke B."/>
            <person name="Neuweger H."/>
            <person name="Stiens M."/>
            <person name="Vorholter F.J."/>
            <person name="Weidner S."/>
            <person name="Goesmann A."/>
            <person name="Puhler A."/>
            <person name="Schluter A."/>
        </authorList>
    </citation>
    <scope>NUCLEOTIDE SEQUENCE [LARGE SCALE GENOMIC DNA]</scope>
    <source>
        <strain evidence="2 3">SM11</strain>
        <plasmid evidence="3">pSmeSM11c</plasmid>
    </source>
</reference>
<evidence type="ECO:0000259" key="1">
    <source>
        <dbReference type="Pfam" id="PF13474"/>
    </source>
</evidence>
<dbReference type="InterPro" id="IPR032710">
    <property type="entry name" value="NTF2-like_dom_sf"/>
</dbReference>
<dbReference type="PATRIC" id="fig|707241.3.peg.5435"/>
<gene>
    <name evidence="2" type="ordered locus">SM11_pC1516</name>
</gene>
<evidence type="ECO:0000313" key="2">
    <source>
        <dbReference type="EMBL" id="AEH82589.1"/>
    </source>
</evidence>
<dbReference type="EMBL" id="CP001831">
    <property type="protein sequence ID" value="AEH82589.1"/>
    <property type="molecule type" value="Genomic_DNA"/>
</dbReference>
<protein>
    <recommendedName>
        <fullName evidence="1">SnoaL-like domain-containing protein</fullName>
    </recommendedName>
</protein>
<dbReference type="Pfam" id="PF13474">
    <property type="entry name" value="SnoaL_3"/>
    <property type="match status" value="1"/>
</dbReference>
<keyword evidence="2" id="KW-0614">Plasmid</keyword>
<dbReference type="Gene3D" id="3.10.450.50">
    <property type="match status" value="1"/>
</dbReference>
<accession>F7XC02</accession>
<proteinExistence type="predicted"/>
<dbReference type="AlphaFoldDB" id="F7XC02"/>
<dbReference type="SUPFAM" id="SSF54427">
    <property type="entry name" value="NTF2-like"/>
    <property type="match status" value="1"/>
</dbReference>
<dbReference type="KEGG" id="smx:SM11_pC1516"/>
<geneLocation type="plasmid" evidence="2 3">
    <name>pSmeSM11c</name>
</geneLocation>
<name>F7XC02_SINMM</name>
<sequence length="137" mass="15075">MTHTKAPITAEDTIRSWAGAVAACDIEAVCYADPLLVFDVVGQLQREGKALYRRAWEDEFFPWHGGTGKFALRELSVHAGGDIAFATGLLDCGGTEDGRPVEYTLRLTLGLTRTPDGWRIVHEHSSEPMPFDEKVEG</sequence>
<dbReference type="Proteomes" id="UP000009045">
    <property type="component" value="Plasmid pSmeSM11c"/>
</dbReference>
<dbReference type="InterPro" id="IPR037401">
    <property type="entry name" value="SnoaL-like"/>
</dbReference>
<feature type="domain" description="SnoaL-like" evidence="1">
    <location>
        <begin position="11"/>
        <end position="129"/>
    </location>
</feature>